<keyword evidence="3" id="KW-1185">Reference proteome</keyword>
<dbReference type="InterPro" id="IPR036282">
    <property type="entry name" value="Glutathione-S-Trfase_C_sf"/>
</dbReference>
<dbReference type="Gene3D" id="1.20.1050.10">
    <property type="match status" value="1"/>
</dbReference>
<dbReference type="SUPFAM" id="SSF47616">
    <property type="entry name" value="GST C-terminal domain-like"/>
    <property type="match status" value="1"/>
</dbReference>
<dbReference type="Proteomes" id="UP001175211">
    <property type="component" value="Unassembled WGS sequence"/>
</dbReference>
<dbReference type="EMBL" id="JAUEPS010000005">
    <property type="protein sequence ID" value="KAK0465011.1"/>
    <property type="molecule type" value="Genomic_DNA"/>
</dbReference>
<evidence type="ECO:0000313" key="3">
    <source>
        <dbReference type="Proteomes" id="UP001175211"/>
    </source>
</evidence>
<organism evidence="2 3">
    <name type="scientific">Armillaria tabescens</name>
    <name type="common">Ringless honey mushroom</name>
    <name type="synonym">Agaricus tabescens</name>
    <dbReference type="NCBI Taxonomy" id="1929756"/>
    <lineage>
        <taxon>Eukaryota</taxon>
        <taxon>Fungi</taxon>
        <taxon>Dikarya</taxon>
        <taxon>Basidiomycota</taxon>
        <taxon>Agaricomycotina</taxon>
        <taxon>Agaricomycetes</taxon>
        <taxon>Agaricomycetidae</taxon>
        <taxon>Agaricales</taxon>
        <taxon>Marasmiineae</taxon>
        <taxon>Physalacriaceae</taxon>
        <taxon>Desarmillaria</taxon>
    </lineage>
</organism>
<reference evidence="2" key="1">
    <citation type="submission" date="2023-06" db="EMBL/GenBank/DDBJ databases">
        <authorList>
            <consortium name="Lawrence Berkeley National Laboratory"/>
            <person name="Ahrendt S."/>
            <person name="Sahu N."/>
            <person name="Indic B."/>
            <person name="Wong-Bajracharya J."/>
            <person name="Merenyi Z."/>
            <person name="Ke H.-M."/>
            <person name="Monk M."/>
            <person name="Kocsube S."/>
            <person name="Drula E."/>
            <person name="Lipzen A."/>
            <person name="Balint B."/>
            <person name="Henrissat B."/>
            <person name="Andreopoulos B."/>
            <person name="Martin F.M."/>
            <person name="Harder C.B."/>
            <person name="Rigling D."/>
            <person name="Ford K.L."/>
            <person name="Foster G.D."/>
            <person name="Pangilinan J."/>
            <person name="Papanicolaou A."/>
            <person name="Barry K."/>
            <person name="LaButti K."/>
            <person name="Viragh M."/>
            <person name="Koriabine M."/>
            <person name="Yan M."/>
            <person name="Riley R."/>
            <person name="Champramary S."/>
            <person name="Plett K.L."/>
            <person name="Tsai I.J."/>
            <person name="Slot J."/>
            <person name="Sipos G."/>
            <person name="Plett J."/>
            <person name="Nagy L.G."/>
            <person name="Grigoriev I.V."/>
        </authorList>
    </citation>
    <scope>NUCLEOTIDE SEQUENCE</scope>
    <source>
        <strain evidence="2">CCBAS 213</strain>
    </source>
</reference>
<name>A0AA39T4Y5_ARMTA</name>
<dbReference type="InterPro" id="IPR054416">
    <property type="entry name" value="GST_UstS-like_C"/>
</dbReference>
<protein>
    <recommendedName>
        <fullName evidence="1">Glutathione S-transferase UstS-like C-terminal domain-containing protein</fullName>
    </recommendedName>
</protein>
<sequence>MGHPRPLGDQEKNRTESLTLIQLCLFPERPMSFAPHVWKTLLPFRFFGVCFKTEFVTLSELREDLPGRFGLPEVTLPVFIMDSYNIAQYLEITFSSTAKSIYASAGNGAVEDTIAGRAHARFIEQWVDKCMAHEIRPCVLYTVRATQSDDKSKQHFLAKFGRVKLDELIAQNSDMTWKKEQYTRVRKQLGVLDLLLQERHERGEPGKFIAGTKPTHADFCIFAFYPYSLTNPELVRNTWRHPDLQYVSAWLDAMFDSSLVSRGELLPSNFIETEVLDGQ</sequence>
<gene>
    <name evidence="2" type="ORF">EV420DRAFT_1617800</name>
</gene>
<dbReference type="RefSeq" id="XP_060336059.1">
    <property type="nucleotide sequence ID" value="XM_060475281.1"/>
</dbReference>
<accession>A0AA39T4Y5</accession>
<evidence type="ECO:0000313" key="2">
    <source>
        <dbReference type="EMBL" id="KAK0465011.1"/>
    </source>
</evidence>
<evidence type="ECO:0000259" key="1">
    <source>
        <dbReference type="Pfam" id="PF22041"/>
    </source>
</evidence>
<dbReference type="GeneID" id="85358829"/>
<dbReference type="AlphaFoldDB" id="A0AA39T4Y5"/>
<feature type="domain" description="Glutathione S-transferase UstS-like C-terminal" evidence="1">
    <location>
        <begin position="121"/>
        <end position="224"/>
    </location>
</feature>
<proteinExistence type="predicted"/>
<dbReference type="Pfam" id="PF22041">
    <property type="entry name" value="GST_C_7"/>
    <property type="match status" value="1"/>
</dbReference>
<comment type="caution">
    <text evidence="2">The sequence shown here is derived from an EMBL/GenBank/DDBJ whole genome shotgun (WGS) entry which is preliminary data.</text>
</comment>